<reference evidence="1" key="1">
    <citation type="submission" date="2022-08" db="EMBL/GenBank/DDBJ databases">
        <title>Genome Sequence of Pycnoporus sanguineus.</title>
        <authorList>
            <person name="Buettner E."/>
        </authorList>
    </citation>
    <scope>NUCLEOTIDE SEQUENCE</scope>
    <source>
        <strain evidence="1">CG-C14</strain>
    </source>
</reference>
<proteinExistence type="predicted"/>
<evidence type="ECO:0000313" key="2">
    <source>
        <dbReference type="Proteomes" id="UP001144978"/>
    </source>
</evidence>
<dbReference type="EMBL" id="JANSHE010005029">
    <property type="protein sequence ID" value="KAJ2973106.1"/>
    <property type="molecule type" value="Genomic_DNA"/>
</dbReference>
<gene>
    <name evidence="1" type="ORF">NUW54_g12126</name>
</gene>
<evidence type="ECO:0000313" key="1">
    <source>
        <dbReference type="EMBL" id="KAJ2973106.1"/>
    </source>
</evidence>
<sequence length="550" mass="62210">MVLLPCTRKRPGTSSRSAAGGGNRANSLSETAVALGRVWKVYKNTPDGGITKTMRTHLKKQHRATYEAVCTILASQGKLKRTAPLSAGDADNPSSRRIDRNLPFTQDNLMYFLARWIVADDQSINVVECPEFQDLMFFLRPDLDEGDLPGRTRMTEFILKQWAETKRAILDDLKASPGRVHYTCDIWSDQELATYLAVTAHHSRTDEKGYTLSTCNHLLAFRRIHSHAGAVVADAIVKFLREADILSKTGMFTLDNASTNDTLMENLECLLRDAGIPFDREGNRIRCFPHVINIAVQHILHELKAEPLAPLDASDVPYEQRSRAADALSGDPLGKVRSLVSFCRQSNQRRVEFQRTIQEGNLSGLWKDADGKVITLPLLQLLRDCETRWSSTYLMLQRIFLLYPAIHTFLRHASRADISHVALTDAELDVLKQIYQVLEVAHDAQQLVSSERTPSLSIALPAYELVLVAWKQLRLDLPHLRHYIDRGIEKIQEYVYKSRKSRIYALAIALNPAFKLEWIRQHWSAEAAAQAESWILDTVCVFHQGFGLCN</sequence>
<keyword evidence="2" id="KW-1185">Reference proteome</keyword>
<protein>
    <submittedName>
        <fullName evidence="1">Uncharacterized protein</fullName>
    </submittedName>
</protein>
<name>A0ACC1N3P4_9APHY</name>
<organism evidence="1 2">
    <name type="scientific">Trametes sanguinea</name>
    <dbReference type="NCBI Taxonomy" id="158606"/>
    <lineage>
        <taxon>Eukaryota</taxon>
        <taxon>Fungi</taxon>
        <taxon>Dikarya</taxon>
        <taxon>Basidiomycota</taxon>
        <taxon>Agaricomycotina</taxon>
        <taxon>Agaricomycetes</taxon>
        <taxon>Polyporales</taxon>
        <taxon>Polyporaceae</taxon>
        <taxon>Trametes</taxon>
    </lineage>
</organism>
<accession>A0ACC1N3P4</accession>
<dbReference type="Proteomes" id="UP001144978">
    <property type="component" value="Unassembled WGS sequence"/>
</dbReference>
<comment type="caution">
    <text evidence="1">The sequence shown here is derived from an EMBL/GenBank/DDBJ whole genome shotgun (WGS) entry which is preliminary data.</text>
</comment>